<evidence type="ECO:0000256" key="2">
    <source>
        <dbReference type="SAM" id="Phobius"/>
    </source>
</evidence>
<proteinExistence type="predicted"/>
<accession>A0A914QEA2</accession>
<dbReference type="SMART" id="SM00135">
    <property type="entry name" value="LY"/>
    <property type="match status" value="2"/>
</dbReference>
<feature type="repeat" description="LDL-receptor class B" evidence="1">
    <location>
        <begin position="25"/>
        <end position="68"/>
    </location>
</feature>
<evidence type="ECO:0000313" key="3">
    <source>
        <dbReference type="Proteomes" id="UP000887578"/>
    </source>
</evidence>
<organism evidence="3 4">
    <name type="scientific">Panagrolaimus davidi</name>
    <dbReference type="NCBI Taxonomy" id="227884"/>
    <lineage>
        <taxon>Eukaryota</taxon>
        <taxon>Metazoa</taxon>
        <taxon>Ecdysozoa</taxon>
        <taxon>Nematoda</taxon>
        <taxon>Chromadorea</taxon>
        <taxon>Rhabditida</taxon>
        <taxon>Tylenchina</taxon>
        <taxon>Panagrolaimomorpha</taxon>
        <taxon>Panagrolaimoidea</taxon>
        <taxon>Panagrolaimidae</taxon>
        <taxon>Panagrolaimus</taxon>
    </lineage>
</organism>
<dbReference type="PANTHER" id="PTHR46513">
    <property type="entry name" value="VITELLOGENIN RECEPTOR-LIKE PROTEIN-RELATED-RELATED"/>
    <property type="match status" value="1"/>
</dbReference>
<evidence type="ECO:0000313" key="4">
    <source>
        <dbReference type="WBParaSite" id="PDA_v2.g25521.t1"/>
    </source>
</evidence>
<dbReference type="Pfam" id="PF00058">
    <property type="entry name" value="Ldl_recept_b"/>
    <property type="match status" value="1"/>
</dbReference>
<sequence>MHEFFLPIDVRDIEPRAIAVDPTTGLIFWTDWGTQKIEHAGMDGKDRVEVINGEIVKWPNGLAVDIYDQRIYWADAKTKAISSCDDIKTVMHGVPGPMTVRIFHQMAQPNHTNKCDLHQCDHLCLPRANIRKSNFQDEESIKGLPYSCGCDMGFELSGLTKCQNGLIDVLAQEITGDSNSSDHALFIFLFVGYVYRQKRFARFSALNFDNPIYRRTIEEGNEFDNDNSVGAIPVNPASASQEPRLILSNSVTAQYNSQRIGYLFLLIYFTFFCLFLKL</sequence>
<keyword evidence="3" id="KW-1185">Reference proteome</keyword>
<keyword evidence="2" id="KW-1133">Transmembrane helix</keyword>
<name>A0A914QEA2_9BILA</name>
<protein>
    <submittedName>
        <fullName evidence="4">Uncharacterized protein</fullName>
    </submittedName>
</protein>
<dbReference type="InterPro" id="IPR011042">
    <property type="entry name" value="6-blade_b-propeller_TolB-like"/>
</dbReference>
<dbReference type="PROSITE" id="PS51120">
    <property type="entry name" value="LDLRB"/>
    <property type="match status" value="1"/>
</dbReference>
<evidence type="ECO:0000256" key="1">
    <source>
        <dbReference type="PROSITE-ProRule" id="PRU00461"/>
    </source>
</evidence>
<dbReference type="Gene3D" id="2.120.10.30">
    <property type="entry name" value="TolB, C-terminal domain"/>
    <property type="match status" value="2"/>
</dbReference>
<dbReference type="Proteomes" id="UP000887578">
    <property type="component" value="Unplaced"/>
</dbReference>
<dbReference type="InterPro" id="IPR000033">
    <property type="entry name" value="LDLR_classB_rpt"/>
</dbReference>
<feature type="transmembrane region" description="Helical" evidence="2">
    <location>
        <begin position="260"/>
        <end position="276"/>
    </location>
</feature>
<dbReference type="SUPFAM" id="SSF63825">
    <property type="entry name" value="YWTD domain"/>
    <property type="match status" value="1"/>
</dbReference>
<dbReference type="WBParaSite" id="PDA_v2.g25521.t1">
    <property type="protein sequence ID" value="PDA_v2.g25521.t1"/>
    <property type="gene ID" value="PDA_v2.g25521"/>
</dbReference>
<keyword evidence="2" id="KW-0472">Membrane</keyword>
<dbReference type="InterPro" id="IPR050778">
    <property type="entry name" value="Cueball_EGF_LRP_Nidogen"/>
</dbReference>
<keyword evidence="2" id="KW-0812">Transmembrane</keyword>
<dbReference type="AlphaFoldDB" id="A0A914QEA2"/>
<reference evidence="4" key="1">
    <citation type="submission" date="2022-11" db="UniProtKB">
        <authorList>
            <consortium name="WormBaseParasite"/>
        </authorList>
    </citation>
    <scope>IDENTIFICATION</scope>
</reference>